<feature type="binding site" description="axial binding residue" evidence="4">
    <location>
        <position position="403"/>
    </location>
    <ligand>
        <name>heme</name>
        <dbReference type="ChEBI" id="CHEBI:30413"/>
    </ligand>
    <ligandPart>
        <name>Fe</name>
        <dbReference type="ChEBI" id="CHEBI:18248"/>
    </ligandPart>
</feature>
<dbReference type="Proteomes" id="UP000796880">
    <property type="component" value="Unassembled WGS sequence"/>
</dbReference>
<gene>
    <name evidence="7" type="ORF">FNV43_RR21481</name>
</gene>
<feature type="transmembrane region" description="Helical" evidence="6">
    <location>
        <begin position="20"/>
        <end position="37"/>
    </location>
</feature>
<name>A0A8K0GRH2_9ROSA</name>
<keyword evidence="6" id="KW-0812">Transmembrane</keyword>
<proteinExistence type="inferred from homology"/>
<organism evidence="7 8">
    <name type="scientific">Rhamnella rubrinervis</name>
    <dbReference type="NCBI Taxonomy" id="2594499"/>
    <lineage>
        <taxon>Eukaryota</taxon>
        <taxon>Viridiplantae</taxon>
        <taxon>Streptophyta</taxon>
        <taxon>Embryophyta</taxon>
        <taxon>Tracheophyta</taxon>
        <taxon>Spermatophyta</taxon>
        <taxon>Magnoliopsida</taxon>
        <taxon>eudicotyledons</taxon>
        <taxon>Gunneridae</taxon>
        <taxon>Pentapetalae</taxon>
        <taxon>rosids</taxon>
        <taxon>fabids</taxon>
        <taxon>Rosales</taxon>
        <taxon>Rhamnaceae</taxon>
        <taxon>rhamnoid group</taxon>
        <taxon>Rhamneae</taxon>
        <taxon>Rhamnella</taxon>
    </lineage>
</organism>
<dbReference type="PRINTS" id="PR00463">
    <property type="entry name" value="EP450I"/>
</dbReference>
<dbReference type="InterPro" id="IPR002401">
    <property type="entry name" value="Cyt_P450_E_grp-I"/>
</dbReference>
<keyword evidence="3 4" id="KW-0408">Iron</keyword>
<dbReference type="CDD" id="cd11072">
    <property type="entry name" value="CYP71-like"/>
    <property type="match status" value="1"/>
</dbReference>
<evidence type="ECO:0000256" key="2">
    <source>
        <dbReference type="ARBA" id="ARBA00022723"/>
    </source>
</evidence>
<keyword evidence="5" id="KW-0503">Monooxygenase</keyword>
<dbReference type="PROSITE" id="PS00086">
    <property type="entry name" value="CYTOCHROME_P450"/>
    <property type="match status" value="1"/>
</dbReference>
<dbReference type="PANTHER" id="PTHR47955:SF15">
    <property type="entry name" value="CYTOCHROME P450 71A2-LIKE"/>
    <property type="match status" value="1"/>
</dbReference>
<dbReference type="InterPro" id="IPR036396">
    <property type="entry name" value="Cyt_P450_sf"/>
</dbReference>
<keyword evidence="5" id="KW-0560">Oxidoreductase</keyword>
<evidence type="ECO:0000256" key="3">
    <source>
        <dbReference type="ARBA" id="ARBA00023004"/>
    </source>
</evidence>
<keyword evidence="4 5" id="KW-0349">Heme</keyword>
<dbReference type="PANTHER" id="PTHR47955">
    <property type="entry name" value="CYTOCHROME P450 FAMILY 71 PROTEIN"/>
    <property type="match status" value="1"/>
</dbReference>
<dbReference type="GO" id="GO:0020037">
    <property type="term" value="F:heme binding"/>
    <property type="evidence" value="ECO:0007669"/>
    <property type="project" value="InterPro"/>
</dbReference>
<dbReference type="GO" id="GO:0016705">
    <property type="term" value="F:oxidoreductase activity, acting on paired donors, with incorporation or reduction of molecular oxygen"/>
    <property type="evidence" value="ECO:0007669"/>
    <property type="project" value="InterPro"/>
</dbReference>
<evidence type="ECO:0000256" key="5">
    <source>
        <dbReference type="RuleBase" id="RU000461"/>
    </source>
</evidence>
<dbReference type="Gene3D" id="1.10.630.10">
    <property type="entry name" value="Cytochrome P450"/>
    <property type="match status" value="2"/>
</dbReference>
<dbReference type="InterPro" id="IPR001128">
    <property type="entry name" value="Cyt_P450"/>
</dbReference>
<dbReference type="PRINTS" id="PR00385">
    <property type="entry name" value="P450"/>
</dbReference>
<dbReference type="Pfam" id="PF00067">
    <property type="entry name" value="p450"/>
    <property type="match status" value="1"/>
</dbReference>
<evidence type="ECO:0000313" key="8">
    <source>
        <dbReference type="Proteomes" id="UP000796880"/>
    </source>
</evidence>
<dbReference type="OrthoDB" id="1470350at2759"/>
<comment type="similarity">
    <text evidence="1 5">Belongs to the cytochrome P450 family.</text>
</comment>
<dbReference type="InterPro" id="IPR017972">
    <property type="entry name" value="Cyt_P450_CS"/>
</dbReference>
<keyword evidence="8" id="KW-1185">Reference proteome</keyword>
<evidence type="ECO:0008006" key="9">
    <source>
        <dbReference type="Google" id="ProtNLM"/>
    </source>
</evidence>
<dbReference type="EMBL" id="VOIH02000009">
    <property type="protein sequence ID" value="KAF3438717.1"/>
    <property type="molecule type" value="Genomic_DNA"/>
</dbReference>
<protein>
    <recommendedName>
        <fullName evidence="9">Cytochrome P450</fullName>
    </recommendedName>
</protein>
<accession>A0A8K0GRH2</accession>
<keyword evidence="6" id="KW-0472">Membrane</keyword>
<comment type="cofactor">
    <cofactor evidence="4">
        <name>heme</name>
        <dbReference type="ChEBI" id="CHEBI:30413"/>
    </cofactor>
</comment>
<keyword evidence="6" id="KW-1133">Transmembrane helix</keyword>
<dbReference type="GO" id="GO:0004497">
    <property type="term" value="F:monooxygenase activity"/>
    <property type="evidence" value="ECO:0007669"/>
    <property type="project" value="UniProtKB-KW"/>
</dbReference>
<reference evidence="7" key="1">
    <citation type="submission" date="2020-03" db="EMBL/GenBank/DDBJ databases">
        <title>A high-quality chromosome-level genome assembly of a woody plant with both climbing and erect habits, Rhamnella rubrinervis.</title>
        <authorList>
            <person name="Lu Z."/>
            <person name="Yang Y."/>
            <person name="Zhu X."/>
            <person name="Sun Y."/>
        </authorList>
    </citation>
    <scope>NUCLEOTIDE SEQUENCE</scope>
    <source>
        <strain evidence="7">BYM</strain>
        <tissue evidence="7">Leaf</tissue>
    </source>
</reference>
<evidence type="ECO:0000256" key="4">
    <source>
        <dbReference type="PIRSR" id="PIRSR602401-1"/>
    </source>
</evidence>
<dbReference type="GO" id="GO:0005506">
    <property type="term" value="F:iron ion binding"/>
    <property type="evidence" value="ECO:0007669"/>
    <property type="project" value="InterPro"/>
</dbReference>
<evidence type="ECO:0000313" key="7">
    <source>
        <dbReference type="EMBL" id="KAF3438717.1"/>
    </source>
</evidence>
<evidence type="ECO:0000256" key="1">
    <source>
        <dbReference type="ARBA" id="ARBA00010617"/>
    </source>
</evidence>
<keyword evidence="2 4" id="KW-0479">Metal-binding</keyword>
<dbReference type="AlphaFoldDB" id="A0A8K0GRH2"/>
<sequence length="460" mass="52587">MDVLPTLWQEEQLFSTFFQNPFLIVSVFLISLVLLFIQISRRSNGKLNLPPSPPRLPIIGNLHQLGSLLHQSLQQLSQNYGPDLLLLHLGQTPTIVVSSADMVREMIKSHDVVFSNRSQSTATDFLLYGSKDVSFSNYGEYWRQVRKVIVVELVSTKRVQQFQFVRDEEVTLLINKVRKASLNGDSINRSDKFFGTSSNIVSRIVIGQSIAELEDGKSRFGELSKRLMSQLVEFSVGDFFPRLKWIDVVRGFIGRLKSTFVELDSFFDEVIEQHEAVLESDHDCGSDSNKDFVNILLRLRKDGMLDFEFTRNDLKALLVDMLVGASDTTSTTLEWLMAELMKNPNVMNKAQEEVFINAWAIQRDTRSWERPEEFIPERYENSDVDFKGQDFQFIPFGIGRRGCPGVAFGLASTEYVIANLLYWFDWKLPDGVLDLDMNEVNAITLVKKIPLHLLPIPYVP</sequence>
<evidence type="ECO:0000256" key="6">
    <source>
        <dbReference type="SAM" id="Phobius"/>
    </source>
</evidence>
<comment type="caution">
    <text evidence="7">The sequence shown here is derived from an EMBL/GenBank/DDBJ whole genome shotgun (WGS) entry which is preliminary data.</text>
</comment>
<dbReference type="SUPFAM" id="SSF48264">
    <property type="entry name" value="Cytochrome P450"/>
    <property type="match status" value="1"/>
</dbReference>